<dbReference type="PANTHER" id="PTHR33877:SF2">
    <property type="entry name" value="OS07G0170200 PROTEIN"/>
    <property type="match status" value="1"/>
</dbReference>
<dbReference type="InterPro" id="IPR003615">
    <property type="entry name" value="HNH_nuc"/>
</dbReference>
<dbReference type="NCBIfam" id="NF040563">
    <property type="entry name" value="guided_IscB"/>
    <property type="match status" value="1"/>
</dbReference>
<dbReference type="GO" id="GO:0008270">
    <property type="term" value="F:zinc ion binding"/>
    <property type="evidence" value="ECO:0007669"/>
    <property type="project" value="InterPro"/>
</dbReference>
<evidence type="ECO:0000256" key="1">
    <source>
        <dbReference type="SAM" id="MobiDB-lite"/>
    </source>
</evidence>
<accession>A0A9D1PTR2</accession>
<name>A0A9D1PTR2_9SPIO</name>
<sequence length="417" mass="47768">MKVFVLSRDGRPLMPTTPCRARHLIKAGEAEVVKRTPFTISMLIETSEGIKNVTLGVDAGSKHVGLSASTEKEELFNAEMTLRDDVPQLVTARRQSRRARRSRLRHRKPRFDNRRRPEGWLTPTMEAKVRAHVNVIDDVCSILPVSKIVVETASFDIQKIKNEDIGGKQYQEGEQLGYANVKAYVKARDGFTCQSCGSHEHLEVHHIIQRRDGGSDRPANLITLCEKCHTDHHSGKRPLDIPFPENRGFKSATDMSTMRWFLLDKLNTAHPDIPIEQTYGYITNWNRNKLKLEKTHVNDAFCIAGNFDIDRTDESFRILKLRCHNRQVNKTNKLKGNRWKANQAPRLIGGFCLNDKVMFKGQLCLIHGRRSSGYFDIRKPDGTRVHPSIHYRNIMLVEHTDTRLYYKEEAVHPSAQG</sequence>
<gene>
    <name evidence="3" type="ORF">IAB12_04775</name>
</gene>
<dbReference type="PANTHER" id="PTHR33877">
    <property type="entry name" value="SLL1193 PROTEIN"/>
    <property type="match status" value="1"/>
</dbReference>
<keyword evidence="3" id="KW-0540">Nuclease</keyword>
<feature type="domain" description="HNH nuclease" evidence="2">
    <location>
        <begin position="180"/>
        <end position="230"/>
    </location>
</feature>
<dbReference type="InterPro" id="IPR047693">
    <property type="entry name" value="RNA-guided_IscB-like"/>
</dbReference>
<dbReference type="Gene3D" id="1.10.30.50">
    <property type="match status" value="1"/>
</dbReference>
<feature type="compositionally biased region" description="Basic residues" evidence="1">
    <location>
        <begin position="94"/>
        <end position="109"/>
    </location>
</feature>
<keyword evidence="3" id="KW-0378">Hydrolase</keyword>
<keyword evidence="3" id="KW-0255">Endonuclease</keyword>
<feature type="region of interest" description="Disordered" evidence="1">
    <location>
        <begin position="94"/>
        <end position="117"/>
    </location>
</feature>
<dbReference type="SMART" id="SM00507">
    <property type="entry name" value="HNHc"/>
    <property type="match status" value="1"/>
</dbReference>
<dbReference type="AlphaFoldDB" id="A0A9D1PTR2"/>
<evidence type="ECO:0000313" key="4">
    <source>
        <dbReference type="Proteomes" id="UP000823936"/>
    </source>
</evidence>
<dbReference type="InterPro" id="IPR052892">
    <property type="entry name" value="NA-targeting_endonuclease"/>
</dbReference>
<proteinExistence type="predicted"/>
<reference evidence="3" key="1">
    <citation type="journal article" date="2021" name="PeerJ">
        <title>Extensive microbial diversity within the chicken gut microbiome revealed by metagenomics and culture.</title>
        <authorList>
            <person name="Gilroy R."/>
            <person name="Ravi A."/>
            <person name="Getino M."/>
            <person name="Pursley I."/>
            <person name="Horton D.L."/>
            <person name="Alikhan N.F."/>
            <person name="Baker D."/>
            <person name="Gharbi K."/>
            <person name="Hall N."/>
            <person name="Watson M."/>
            <person name="Adriaenssens E.M."/>
            <person name="Foster-Nyarko E."/>
            <person name="Jarju S."/>
            <person name="Secka A."/>
            <person name="Antonio M."/>
            <person name="Oren A."/>
            <person name="Chaudhuri R.R."/>
            <person name="La Ragione R."/>
            <person name="Hildebrand F."/>
            <person name="Pallen M.J."/>
        </authorList>
    </citation>
    <scope>NUCLEOTIDE SEQUENCE</scope>
    <source>
        <strain evidence="3">Gambia11-129</strain>
    </source>
</reference>
<reference evidence="3" key="2">
    <citation type="submission" date="2021-04" db="EMBL/GenBank/DDBJ databases">
        <authorList>
            <person name="Gilroy R."/>
        </authorList>
    </citation>
    <scope>NUCLEOTIDE SEQUENCE</scope>
    <source>
        <strain evidence="3">Gambia11-129</strain>
    </source>
</reference>
<protein>
    <submittedName>
        <fullName evidence="3">HNH endonuclease</fullName>
    </submittedName>
</protein>
<dbReference type="GO" id="GO:0003676">
    <property type="term" value="F:nucleic acid binding"/>
    <property type="evidence" value="ECO:0007669"/>
    <property type="project" value="InterPro"/>
</dbReference>
<dbReference type="EMBL" id="DXHU01000019">
    <property type="protein sequence ID" value="HIV99070.1"/>
    <property type="molecule type" value="Genomic_DNA"/>
</dbReference>
<dbReference type="InterPro" id="IPR002711">
    <property type="entry name" value="HNH"/>
</dbReference>
<dbReference type="Pfam" id="PF14239">
    <property type="entry name" value="RRXRR"/>
    <property type="match status" value="1"/>
</dbReference>
<evidence type="ECO:0000259" key="2">
    <source>
        <dbReference type="SMART" id="SM00507"/>
    </source>
</evidence>
<organism evidence="3 4">
    <name type="scientific">Candidatus Ornithospirochaeta avicola</name>
    <dbReference type="NCBI Taxonomy" id="2840896"/>
    <lineage>
        <taxon>Bacteria</taxon>
        <taxon>Pseudomonadati</taxon>
        <taxon>Spirochaetota</taxon>
        <taxon>Spirochaetia</taxon>
        <taxon>Spirochaetales</taxon>
        <taxon>Spirochaetaceae</taxon>
        <taxon>Spirochaetaceae incertae sedis</taxon>
        <taxon>Candidatus Ornithospirochaeta</taxon>
    </lineage>
</organism>
<dbReference type="Proteomes" id="UP000823936">
    <property type="component" value="Unassembled WGS sequence"/>
</dbReference>
<dbReference type="GO" id="GO:0004519">
    <property type="term" value="F:endonuclease activity"/>
    <property type="evidence" value="ECO:0007669"/>
    <property type="project" value="UniProtKB-KW"/>
</dbReference>
<dbReference type="CDD" id="cd00085">
    <property type="entry name" value="HNHc"/>
    <property type="match status" value="1"/>
</dbReference>
<dbReference type="Pfam" id="PF01844">
    <property type="entry name" value="HNH"/>
    <property type="match status" value="1"/>
</dbReference>
<evidence type="ECO:0000313" key="3">
    <source>
        <dbReference type="EMBL" id="HIV99070.1"/>
    </source>
</evidence>
<comment type="caution">
    <text evidence="3">The sequence shown here is derived from an EMBL/GenBank/DDBJ whole genome shotgun (WGS) entry which is preliminary data.</text>
</comment>
<dbReference type="InterPro" id="IPR025938">
    <property type="entry name" value="RRXRR_dom"/>
</dbReference>